<evidence type="ECO:0000256" key="1">
    <source>
        <dbReference type="ARBA" id="ARBA00007381"/>
    </source>
</evidence>
<evidence type="ECO:0000256" key="3">
    <source>
        <dbReference type="ARBA" id="ARBA00022840"/>
    </source>
</evidence>
<evidence type="ECO:0000256" key="4">
    <source>
        <dbReference type="SAM" id="MobiDB-lite"/>
    </source>
</evidence>
<evidence type="ECO:0000313" key="6">
    <source>
        <dbReference type="Proteomes" id="UP000324705"/>
    </source>
</evidence>
<accession>A0A9R0XNJ7</accession>
<dbReference type="InterPro" id="IPR043129">
    <property type="entry name" value="ATPase_NBD"/>
</dbReference>
<comment type="similarity">
    <text evidence="1">Belongs to the heat shock protein 70 family.</text>
</comment>
<evidence type="ECO:0000313" key="5">
    <source>
        <dbReference type="EMBL" id="VAI40107.1"/>
    </source>
</evidence>
<dbReference type="Gramene" id="TRITD5Bv1G244830.3">
    <property type="protein sequence ID" value="TRITD5Bv1G244830.3"/>
    <property type="gene ID" value="TRITD5Bv1G244830"/>
</dbReference>
<dbReference type="SUPFAM" id="SSF53067">
    <property type="entry name" value="Actin-like ATPase domain"/>
    <property type="match status" value="1"/>
</dbReference>
<dbReference type="AlphaFoldDB" id="A0A9R0XNJ7"/>
<dbReference type="FunFam" id="3.30.420.40:FF:000028">
    <property type="entry name" value="heat shock 70 kDa protein-like"/>
    <property type="match status" value="1"/>
</dbReference>
<gene>
    <name evidence="5" type="ORF">TRITD_5Bv1G244830</name>
</gene>
<name>A0A9R0XNJ7_TRITD</name>
<dbReference type="GO" id="GO:0140662">
    <property type="term" value="F:ATP-dependent protein folding chaperone"/>
    <property type="evidence" value="ECO:0007669"/>
    <property type="project" value="InterPro"/>
</dbReference>
<dbReference type="EMBL" id="LT934120">
    <property type="protein sequence ID" value="VAI40107.1"/>
    <property type="molecule type" value="Genomic_DNA"/>
</dbReference>
<dbReference type="GO" id="GO:0005524">
    <property type="term" value="F:ATP binding"/>
    <property type="evidence" value="ECO:0007669"/>
    <property type="project" value="UniProtKB-KW"/>
</dbReference>
<dbReference type="Gene3D" id="3.30.420.40">
    <property type="match status" value="1"/>
</dbReference>
<sequence length="167" mass="18476">MARSAEPVAGSRSSSPSRLLLRRRQAAEMCKARATAPARGRREVRRDSAWSSQARHGRAPPHRGVTTAANIGAQIASTEPRRGIRWACGFVFNRRAHARKSAARDDLLLRWRLAVGRHHGQLPGHQGNRTTPSYVAFTDTKRVTSNAAKNQVAMNPTNTVFGIWIHL</sequence>
<dbReference type="Pfam" id="PF00012">
    <property type="entry name" value="HSP70"/>
    <property type="match status" value="1"/>
</dbReference>
<evidence type="ECO:0000256" key="2">
    <source>
        <dbReference type="ARBA" id="ARBA00022741"/>
    </source>
</evidence>
<dbReference type="InterPro" id="IPR013126">
    <property type="entry name" value="Hsp_70_fam"/>
</dbReference>
<feature type="region of interest" description="Disordered" evidence="4">
    <location>
        <begin position="1"/>
        <end position="65"/>
    </location>
</feature>
<organism evidence="5 6">
    <name type="scientific">Triticum turgidum subsp. durum</name>
    <name type="common">Durum wheat</name>
    <name type="synonym">Triticum durum</name>
    <dbReference type="NCBI Taxonomy" id="4567"/>
    <lineage>
        <taxon>Eukaryota</taxon>
        <taxon>Viridiplantae</taxon>
        <taxon>Streptophyta</taxon>
        <taxon>Embryophyta</taxon>
        <taxon>Tracheophyta</taxon>
        <taxon>Spermatophyta</taxon>
        <taxon>Magnoliopsida</taxon>
        <taxon>Liliopsida</taxon>
        <taxon>Poales</taxon>
        <taxon>Poaceae</taxon>
        <taxon>BOP clade</taxon>
        <taxon>Pooideae</taxon>
        <taxon>Triticodae</taxon>
        <taxon>Triticeae</taxon>
        <taxon>Triticinae</taxon>
        <taxon>Triticum</taxon>
    </lineage>
</organism>
<dbReference type="PRINTS" id="PR00301">
    <property type="entry name" value="HEATSHOCK70"/>
</dbReference>
<dbReference type="Proteomes" id="UP000324705">
    <property type="component" value="Chromosome 5B"/>
</dbReference>
<keyword evidence="3" id="KW-0067">ATP-binding</keyword>
<keyword evidence="6" id="KW-1185">Reference proteome</keyword>
<proteinExistence type="inferred from homology"/>
<protein>
    <submittedName>
        <fullName evidence="5">Uncharacterized protein</fullName>
    </submittedName>
</protein>
<keyword evidence="2" id="KW-0547">Nucleotide-binding</keyword>
<reference evidence="5 6" key="1">
    <citation type="submission" date="2017-09" db="EMBL/GenBank/DDBJ databases">
        <authorList>
            <consortium name="International Durum Wheat Genome Sequencing Consortium (IDWGSC)"/>
            <person name="Milanesi L."/>
        </authorList>
    </citation>
    <scope>NUCLEOTIDE SEQUENCE [LARGE SCALE GENOMIC DNA]</scope>
    <source>
        <strain evidence="6">cv. Svevo</strain>
    </source>
</reference>